<organism evidence="2 3">
    <name type="scientific">Desulfobaculum bizertense DSM 18034</name>
    <dbReference type="NCBI Taxonomy" id="1121442"/>
    <lineage>
        <taxon>Bacteria</taxon>
        <taxon>Pseudomonadati</taxon>
        <taxon>Thermodesulfobacteriota</taxon>
        <taxon>Desulfovibrionia</taxon>
        <taxon>Desulfovibrionales</taxon>
        <taxon>Desulfovibrionaceae</taxon>
        <taxon>Desulfobaculum</taxon>
    </lineage>
</organism>
<evidence type="ECO:0000313" key="2">
    <source>
        <dbReference type="EMBL" id="SKA63452.1"/>
    </source>
</evidence>
<sequence length="73" mass="8232">MKDLVLIIGTFVMLYMIVFPPFKLRRRRTSCGYSFIGTPPKRFGRRCVINVSALLNQLAACGVVFGLLEVFCS</sequence>
<gene>
    <name evidence="2" type="ORF">SAMN02745702_00133</name>
</gene>
<keyword evidence="1" id="KW-1133">Transmembrane helix</keyword>
<feature type="transmembrane region" description="Helical" evidence="1">
    <location>
        <begin position="47"/>
        <end position="68"/>
    </location>
</feature>
<reference evidence="2 3" key="1">
    <citation type="submission" date="2017-02" db="EMBL/GenBank/DDBJ databases">
        <authorList>
            <person name="Peterson S.W."/>
        </authorList>
    </citation>
    <scope>NUCLEOTIDE SEQUENCE [LARGE SCALE GENOMIC DNA]</scope>
    <source>
        <strain evidence="2 3">DSM 18034</strain>
    </source>
</reference>
<protein>
    <submittedName>
        <fullName evidence="2">Uncharacterized protein</fullName>
    </submittedName>
</protein>
<keyword evidence="3" id="KW-1185">Reference proteome</keyword>
<keyword evidence="1" id="KW-0472">Membrane</keyword>
<keyword evidence="1" id="KW-0812">Transmembrane</keyword>
<evidence type="ECO:0000313" key="3">
    <source>
        <dbReference type="Proteomes" id="UP000189733"/>
    </source>
</evidence>
<dbReference type="EMBL" id="FUYA01000001">
    <property type="protein sequence ID" value="SKA63452.1"/>
    <property type="molecule type" value="Genomic_DNA"/>
</dbReference>
<accession>A0A1T4VES5</accession>
<dbReference type="AlphaFoldDB" id="A0A1T4VES5"/>
<evidence type="ECO:0000256" key="1">
    <source>
        <dbReference type="SAM" id="Phobius"/>
    </source>
</evidence>
<name>A0A1T4VES5_9BACT</name>
<dbReference type="Proteomes" id="UP000189733">
    <property type="component" value="Unassembled WGS sequence"/>
</dbReference>
<dbReference type="RefSeq" id="WP_078683462.1">
    <property type="nucleotide sequence ID" value="NZ_FUYA01000001.1"/>
</dbReference>
<feature type="transmembrane region" description="Helical" evidence="1">
    <location>
        <begin position="6"/>
        <end position="24"/>
    </location>
</feature>
<proteinExistence type="predicted"/>